<keyword evidence="2" id="KW-1185">Reference proteome</keyword>
<dbReference type="EMBL" id="SWLB01000002">
    <property type="protein sequence ID" value="KAF3341200.1"/>
    <property type="molecule type" value="Genomic_DNA"/>
</dbReference>
<comment type="caution">
    <text evidence="1">The sequence shown here is derived from an EMBL/GenBank/DDBJ whole genome shotgun (WGS) entry which is preliminary data.</text>
</comment>
<dbReference type="AlphaFoldDB" id="A0A833R9M4"/>
<accession>A0A833R9M4</accession>
<evidence type="ECO:0000313" key="1">
    <source>
        <dbReference type="EMBL" id="KAF3341200.1"/>
    </source>
</evidence>
<reference evidence="1" key="1">
    <citation type="submission" date="2020-01" db="EMBL/GenBank/DDBJ databases">
        <title>Genome sequence of Kobresia littledalei, the first chromosome-level genome in the family Cyperaceae.</title>
        <authorList>
            <person name="Qu G."/>
        </authorList>
    </citation>
    <scope>NUCLEOTIDE SEQUENCE</scope>
    <source>
        <strain evidence="1">C.B.Clarke</strain>
        <tissue evidence="1">Leaf</tissue>
    </source>
</reference>
<protein>
    <submittedName>
        <fullName evidence="1">Uncharacterized protein</fullName>
    </submittedName>
</protein>
<dbReference type="OrthoDB" id="783496at2759"/>
<evidence type="ECO:0000313" key="2">
    <source>
        <dbReference type="Proteomes" id="UP000623129"/>
    </source>
</evidence>
<sequence length="80" mass="9191">MARDFDPRFEMEVAPPEIVKVARLKATPILDSIPEEDDVDLIQDAQMESSDSPSLLSDWSHSDRELMRSFLQKISQEEDI</sequence>
<proteinExistence type="predicted"/>
<organism evidence="1 2">
    <name type="scientific">Carex littledalei</name>
    <dbReference type="NCBI Taxonomy" id="544730"/>
    <lineage>
        <taxon>Eukaryota</taxon>
        <taxon>Viridiplantae</taxon>
        <taxon>Streptophyta</taxon>
        <taxon>Embryophyta</taxon>
        <taxon>Tracheophyta</taxon>
        <taxon>Spermatophyta</taxon>
        <taxon>Magnoliopsida</taxon>
        <taxon>Liliopsida</taxon>
        <taxon>Poales</taxon>
        <taxon>Cyperaceae</taxon>
        <taxon>Cyperoideae</taxon>
        <taxon>Cariceae</taxon>
        <taxon>Carex</taxon>
        <taxon>Carex subgen. Euthyceras</taxon>
    </lineage>
</organism>
<gene>
    <name evidence="1" type="ORF">FCM35_KLT10044</name>
</gene>
<dbReference type="Proteomes" id="UP000623129">
    <property type="component" value="Unassembled WGS sequence"/>
</dbReference>
<name>A0A833R9M4_9POAL</name>